<accession>A0AAE0GEZ4</accession>
<comment type="caution">
    <text evidence="1">The sequence shown here is derived from an EMBL/GenBank/DDBJ whole genome shotgun (WGS) entry which is preliminary data.</text>
</comment>
<protein>
    <submittedName>
        <fullName evidence="1">Uncharacterized protein</fullName>
    </submittedName>
</protein>
<evidence type="ECO:0000313" key="2">
    <source>
        <dbReference type="Proteomes" id="UP001190700"/>
    </source>
</evidence>
<sequence length="188" mass="21117">MVGRSEVQHNAYQLRRPHLSFSQIPNASTNEQASNIDDSNIDGNRYPCNLTVDVNLEVAVDTVVEDQGLGLHDYMILPVDQYVSLTLPLGAYLERLPRSDVALFQLVIPEMQFFSLVVKPVLLLTVQLLSKDHPLGTCVFIEVQQCRVEGTFAEKIGLNDRFRLTGVTRFLWRTPDEVSQTSSPSSKL</sequence>
<reference evidence="1 2" key="1">
    <citation type="journal article" date="2015" name="Genome Biol. Evol.">
        <title>Comparative Genomics of a Bacterivorous Green Alga Reveals Evolutionary Causalities and Consequences of Phago-Mixotrophic Mode of Nutrition.</title>
        <authorList>
            <person name="Burns J.A."/>
            <person name="Paasch A."/>
            <person name="Narechania A."/>
            <person name="Kim E."/>
        </authorList>
    </citation>
    <scope>NUCLEOTIDE SEQUENCE [LARGE SCALE GENOMIC DNA]</scope>
    <source>
        <strain evidence="1 2">PLY_AMNH</strain>
    </source>
</reference>
<evidence type="ECO:0000313" key="1">
    <source>
        <dbReference type="EMBL" id="KAK3276713.1"/>
    </source>
</evidence>
<proteinExistence type="predicted"/>
<dbReference type="EMBL" id="LGRX02006415">
    <property type="protein sequence ID" value="KAK3276713.1"/>
    <property type="molecule type" value="Genomic_DNA"/>
</dbReference>
<gene>
    <name evidence="1" type="ORF">CYMTET_15236</name>
</gene>
<keyword evidence="2" id="KW-1185">Reference proteome</keyword>
<dbReference type="AlphaFoldDB" id="A0AAE0GEZ4"/>
<dbReference type="Proteomes" id="UP001190700">
    <property type="component" value="Unassembled WGS sequence"/>
</dbReference>
<name>A0AAE0GEZ4_9CHLO</name>
<organism evidence="1 2">
    <name type="scientific">Cymbomonas tetramitiformis</name>
    <dbReference type="NCBI Taxonomy" id="36881"/>
    <lineage>
        <taxon>Eukaryota</taxon>
        <taxon>Viridiplantae</taxon>
        <taxon>Chlorophyta</taxon>
        <taxon>Pyramimonadophyceae</taxon>
        <taxon>Pyramimonadales</taxon>
        <taxon>Pyramimonadaceae</taxon>
        <taxon>Cymbomonas</taxon>
    </lineage>
</organism>